<keyword evidence="2" id="KW-1185">Reference proteome</keyword>
<comment type="caution">
    <text evidence="1">The sequence shown here is derived from an EMBL/GenBank/DDBJ whole genome shotgun (WGS) entry which is preliminary data.</text>
</comment>
<dbReference type="AlphaFoldDB" id="A0A8J6FHM0"/>
<dbReference type="EMBL" id="WNTK01000003">
    <property type="protein sequence ID" value="KAG9486809.1"/>
    <property type="molecule type" value="Genomic_DNA"/>
</dbReference>
<reference evidence="1" key="1">
    <citation type="thesis" date="2020" institute="ProQuest LLC" country="789 East Eisenhower Parkway, Ann Arbor, MI, USA">
        <title>Comparative Genomics and Chromosome Evolution.</title>
        <authorList>
            <person name="Mudd A.B."/>
        </authorList>
    </citation>
    <scope>NUCLEOTIDE SEQUENCE</scope>
    <source>
        <strain evidence="1">HN-11 Male</strain>
        <tissue evidence="1">Kidney and liver</tissue>
    </source>
</reference>
<proteinExistence type="predicted"/>
<gene>
    <name evidence="1" type="ORF">GDO78_006943</name>
</gene>
<accession>A0A8J6FHM0</accession>
<evidence type="ECO:0000313" key="1">
    <source>
        <dbReference type="EMBL" id="KAG9486809.1"/>
    </source>
</evidence>
<organism evidence="1 2">
    <name type="scientific">Eleutherodactylus coqui</name>
    <name type="common">Puerto Rican coqui</name>
    <dbReference type="NCBI Taxonomy" id="57060"/>
    <lineage>
        <taxon>Eukaryota</taxon>
        <taxon>Metazoa</taxon>
        <taxon>Chordata</taxon>
        <taxon>Craniata</taxon>
        <taxon>Vertebrata</taxon>
        <taxon>Euteleostomi</taxon>
        <taxon>Amphibia</taxon>
        <taxon>Batrachia</taxon>
        <taxon>Anura</taxon>
        <taxon>Neobatrachia</taxon>
        <taxon>Hyloidea</taxon>
        <taxon>Eleutherodactylidae</taxon>
        <taxon>Eleutherodactylinae</taxon>
        <taxon>Eleutherodactylus</taxon>
        <taxon>Eleutherodactylus</taxon>
    </lineage>
</organism>
<name>A0A8J6FHM0_ELECQ</name>
<dbReference type="Proteomes" id="UP000770717">
    <property type="component" value="Unassembled WGS sequence"/>
</dbReference>
<evidence type="ECO:0000313" key="2">
    <source>
        <dbReference type="Proteomes" id="UP000770717"/>
    </source>
</evidence>
<protein>
    <submittedName>
        <fullName evidence="1">Uncharacterized protein</fullName>
    </submittedName>
</protein>
<sequence length="87" mass="10257">MIRTIFYGCCYNSCKLTFPSSACKVFTLDRSCSKAACRPVTWRKSREMYKRALLYFGYDSFFREKKTKQATDNMLCFFTICRHSPEA</sequence>